<evidence type="ECO:0000313" key="3">
    <source>
        <dbReference type="Proteomes" id="UP001431776"/>
    </source>
</evidence>
<comment type="caution">
    <text evidence="2">The sequence shown here is derived from an EMBL/GenBank/DDBJ whole genome shotgun (WGS) entry which is preliminary data.</text>
</comment>
<sequence length="666" mass="74064">MQPMRVIVLLFVVGALIASSGSGQEYGTPDREQPGDEMIQQHLRREAERIHQKFAGDIESPETWERLRPAYKQEYLHMLGLWPMPEKTPLRATVTGTLEGDGYTVEMLHYQSMPGLYVTGNLYRPSQVPAGQRLPAVLYVCGHSFCGRNGNKTAYQSHGIWFARHGYVCLVLDTLQLGEIAAIHHGTYREGRWWWHSRGYTSAGVECLNGIRGIDYLIARPDVDPQRIAVTGISGGGAATFWIAAADERVKVAVPVSGMADLPSYVSNRVINGHCDCMFLYNTFQWPWARIAALIAPRAMLFANSDADPIFPMDANERVINRLERLYSLYGASDFVDAFVSIGGHAYRQDIRQAAYRFINTHLKNDPRVVDDSEVDIPTGPRNQREYAIDQEKLRVFPTDSDIPADELNTTIDRHFVPMARVEPPQKGHYDAWRTAILAELRRVSFGSLSERVPPARPEPTGQWFASEEGIKVHLERIAEGSARVVMVVRNSDPNEDVSTLVRRIGKPGDRVYVCSPRGVDRTRWTQKNPPNYVERSHVLLGRTVDTGRVWDIIATARALRKQGLPVHVAGQGPAAVLAVYAALLEPEIAGAIAVNPPTSHMDADAPQFLNVLRVCDVPDALGMLAPRPLTLEGFDNEALRKVAQIYASADASERLVALPDADGPR</sequence>
<proteinExistence type="predicted"/>
<dbReference type="RefSeq" id="WP_349246130.1">
    <property type="nucleotide sequence ID" value="NZ_JASCXX010000023.1"/>
</dbReference>
<name>A0AAW6U576_9BACT</name>
<reference evidence="2" key="1">
    <citation type="submission" date="2023-05" db="EMBL/GenBank/DDBJ databases">
        <title>Anaerotaeda fermentans gen. nov., sp. nov., a novel anaerobic planctomycete of the new family within the order Sedimentisphaerales isolated from Taman Peninsula, Russia.</title>
        <authorList>
            <person name="Khomyakova M.A."/>
            <person name="Merkel A.Y."/>
            <person name="Slobodkin A.I."/>
        </authorList>
    </citation>
    <scope>NUCLEOTIDE SEQUENCE</scope>
    <source>
        <strain evidence="2">M17dextr</strain>
    </source>
</reference>
<dbReference type="InterPro" id="IPR001375">
    <property type="entry name" value="Peptidase_S9_cat"/>
</dbReference>
<gene>
    <name evidence="2" type="ORF">QJ522_16805</name>
</gene>
<accession>A0AAW6U576</accession>
<dbReference type="Gene3D" id="3.40.50.1820">
    <property type="entry name" value="alpha/beta hydrolase"/>
    <property type="match status" value="2"/>
</dbReference>
<dbReference type="GO" id="GO:0008236">
    <property type="term" value="F:serine-type peptidase activity"/>
    <property type="evidence" value="ECO:0007669"/>
    <property type="project" value="InterPro"/>
</dbReference>
<evidence type="ECO:0000259" key="1">
    <source>
        <dbReference type="Pfam" id="PF00326"/>
    </source>
</evidence>
<feature type="domain" description="Peptidase S9 prolyl oligopeptidase catalytic" evidence="1">
    <location>
        <begin position="186"/>
        <end position="365"/>
    </location>
</feature>
<dbReference type="SUPFAM" id="SSF53474">
    <property type="entry name" value="alpha/beta-Hydrolases"/>
    <property type="match status" value="2"/>
</dbReference>
<dbReference type="InterPro" id="IPR029058">
    <property type="entry name" value="AB_hydrolase_fold"/>
</dbReference>
<keyword evidence="3" id="KW-1185">Reference proteome</keyword>
<dbReference type="Proteomes" id="UP001431776">
    <property type="component" value="Unassembled WGS sequence"/>
</dbReference>
<dbReference type="EMBL" id="JASCXX010000023">
    <property type="protein sequence ID" value="MDI6450721.1"/>
    <property type="molecule type" value="Genomic_DNA"/>
</dbReference>
<dbReference type="AlphaFoldDB" id="A0AAW6U576"/>
<protein>
    <submittedName>
        <fullName evidence="2">Prolyl oligopeptidase family serine peptidase</fullName>
    </submittedName>
</protein>
<dbReference type="Pfam" id="PF00326">
    <property type="entry name" value="Peptidase_S9"/>
    <property type="match status" value="1"/>
</dbReference>
<organism evidence="2 3">
    <name type="scientific">Anaerobaca lacustris</name>
    <dbReference type="NCBI Taxonomy" id="3044600"/>
    <lineage>
        <taxon>Bacteria</taxon>
        <taxon>Pseudomonadati</taxon>
        <taxon>Planctomycetota</taxon>
        <taxon>Phycisphaerae</taxon>
        <taxon>Sedimentisphaerales</taxon>
        <taxon>Anaerobacaceae</taxon>
        <taxon>Anaerobaca</taxon>
    </lineage>
</organism>
<dbReference type="PANTHER" id="PTHR47381:SF3">
    <property type="entry name" value="ALPHA_BETA-HYDROLASES SUPERFAMILY PROTEIN"/>
    <property type="match status" value="1"/>
</dbReference>
<evidence type="ECO:0000313" key="2">
    <source>
        <dbReference type="EMBL" id="MDI6450721.1"/>
    </source>
</evidence>
<dbReference type="PANTHER" id="PTHR47381">
    <property type="entry name" value="ALPHA/BETA-HYDROLASES SUPERFAMILY PROTEIN"/>
    <property type="match status" value="1"/>
</dbReference>
<dbReference type="GO" id="GO:0006508">
    <property type="term" value="P:proteolysis"/>
    <property type="evidence" value="ECO:0007669"/>
    <property type="project" value="InterPro"/>
</dbReference>